<dbReference type="GO" id="GO:0005975">
    <property type="term" value="P:carbohydrate metabolic process"/>
    <property type="evidence" value="ECO:0007669"/>
    <property type="project" value="InterPro"/>
</dbReference>
<dbReference type="InterPro" id="IPR050546">
    <property type="entry name" value="Glycosyl_Hydrlase_16"/>
</dbReference>
<sequence length="384" mass="41848">MWGSAQALLTAAVAAALVAGCAAQCTASQTTASGTKAPVTICSGDMIFADDFEDFDLSVWQHEITMSGGGNWEFQVYVNNRSNSFAKDGYLNVRPTLTADQYGEGFLSSGTIDLNGGAPADQCTNPSYYGCERTGTASNILNPVTSARLRTVKSFSFRYGRVEVRAKLPAGDWLWPAIWLLPRNNKYGGWPASGEIDLVESRGNLGLTQGGVNIGAERVASTLHFGPYYPVDAYQAASFTKNTASGQGFDKDFHSYQLEWTPDYIKFSIDDTEIGTVTPPAAGFWNYGAFDVNVPTAENPWRYATKMAPFDQEYYIIINLAVGGTNGYFPDDAQNTGGNKPWSNTSPTAYTDFWNGRSSWLSTWNRDEGGASSLQVDYVRVWAL</sequence>
<evidence type="ECO:0000256" key="2">
    <source>
        <dbReference type="SAM" id="SignalP"/>
    </source>
</evidence>
<evidence type="ECO:0000313" key="4">
    <source>
        <dbReference type="EMBL" id="AFD54026.1"/>
    </source>
</evidence>
<dbReference type="AlphaFoldDB" id="H8YU82"/>
<protein>
    <submittedName>
        <fullName evidence="4">GNBP2</fullName>
    </submittedName>
</protein>
<evidence type="ECO:0000256" key="1">
    <source>
        <dbReference type="ARBA" id="ARBA00006865"/>
    </source>
</evidence>
<dbReference type="CDD" id="cd08024">
    <property type="entry name" value="GH16_CCF"/>
    <property type="match status" value="1"/>
</dbReference>
<comment type="similarity">
    <text evidence="1">Belongs to the glycosyl hydrolase 16 family.</text>
</comment>
<organism evidence="4">
    <name type="scientific">Locusta migratoria</name>
    <name type="common">Migratory locust</name>
    <dbReference type="NCBI Taxonomy" id="7004"/>
    <lineage>
        <taxon>Eukaryota</taxon>
        <taxon>Metazoa</taxon>
        <taxon>Ecdysozoa</taxon>
        <taxon>Arthropoda</taxon>
        <taxon>Hexapoda</taxon>
        <taxon>Insecta</taxon>
        <taxon>Pterygota</taxon>
        <taxon>Neoptera</taxon>
        <taxon>Polyneoptera</taxon>
        <taxon>Orthoptera</taxon>
        <taxon>Caelifera</taxon>
        <taxon>Acrididea</taxon>
        <taxon>Acridomorpha</taxon>
        <taxon>Acridoidea</taxon>
        <taxon>Acrididae</taxon>
        <taxon>Oedipodinae</taxon>
        <taxon>Locusta</taxon>
    </lineage>
</organism>
<dbReference type="InterPro" id="IPR000757">
    <property type="entry name" value="Beta-glucanase-like"/>
</dbReference>
<dbReference type="Gene3D" id="2.60.120.200">
    <property type="match status" value="1"/>
</dbReference>
<dbReference type="FunFam" id="2.60.120.200:FF:000217">
    <property type="entry name" value="Gram-negative bacteria-binding protein"/>
    <property type="match status" value="1"/>
</dbReference>
<name>H8YU82_LOCMI</name>
<evidence type="ECO:0000259" key="3">
    <source>
        <dbReference type="PROSITE" id="PS51762"/>
    </source>
</evidence>
<feature type="domain" description="GH16" evidence="3">
    <location>
        <begin position="30"/>
        <end position="384"/>
    </location>
</feature>
<dbReference type="PROSITE" id="PS51762">
    <property type="entry name" value="GH16_2"/>
    <property type="match status" value="1"/>
</dbReference>
<keyword evidence="2" id="KW-0732">Signal</keyword>
<feature type="signal peptide" evidence="2">
    <location>
        <begin position="1"/>
        <end position="23"/>
    </location>
</feature>
<accession>H8YU82</accession>
<dbReference type="PANTHER" id="PTHR10963">
    <property type="entry name" value="GLYCOSYL HYDROLASE-RELATED"/>
    <property type="match status" value="1"/>
</dbReference>
<dbReference type="InterPro" id="IPR013320">
    <property type="entry name" value="ConA-like_dom_sf"/>
</dbReference>
<dbReference type="SUPFAM" id="SSF49899">
    <property type="entry name" value="Concanavalin A-like lectins/glucanases"/>
    <property type="match status" value="1"/>
</dbReference>
<dbReference type="Pfam" id="PF00722">
    <property type="entry name" value="Glyco_hydro_16"/>
    <property type="match status" value="1"/>
</dbReference>
<dbReference type="GO" id="GO:0004553">
    <property type="term" value="F:hydrolase activity, hydrolyzing O-glycosyl compounds"/>
    <property type="evidence" value="ECO:0007669"/>
    <property type="project" value="InterPro"/>
</dbReference>
<dbReference type="EMBL" id="JF915524">
    <property type="protein sequence ID" value="AFD54026.1"/>
    <property type="molecule type" value="mRNA"/>
</dbReference>
<dbReference type="PANTHER" id="PTHR10963:SF55">
    <property type="entry name" value="GLYCOSIDE HYDROLASE FAMILY 16 PROTEIN"/>
    <property type="match status" value="1"/>
</dbReference>
<feature type="chain" id="PRO_5003618291" evidence="2">
    <location>
        <begin position="24"/>
        <end position="384"/>
    </location>
</feature>
<proteinExistence type="evidence at transcript level"/>
<reference evidence="4" key="1">
    <citation type="submission" date="2011-05" db="EMBL/GenBank/DDBJ databases">
        <title>Density dependent polyphenism in locusts displays differential fungal defenses modulated by pattern recognition protein GNBP3.</title>
        <authorList>
            <person name="Wang Y.-D."/>
            <person name="Kang L."/>
        </authorList>
    </citation>
    <scope>NUCLEOTIDE SEQUENCE</scope>
</reference>